<name>A0A1M5CEH4_9BACT</name>
<feature type="domain" description="Zinc beta-ribbon finger putative" evidence="2">
    <location>
        <begin position="6"/>
        <end position="65"/>
    </location>
</feature>
<dbReference type="InterPro" id="IPR047731">
    <property type="entry name" value="Zinc_ribbon_put"/>
</dbReference>
<dbReference type="Proteomes" id="UP000184368">
    <property type="component" value="Unassembled WGS sequence"/>
</dbReference>
<evidence type="ECO:0000259" key="2">
    <source>
        <dbReference type="Pfam" id="PF21957"/>
    </source>
</evidence>
<sequence length="360" mass="41379">MSTLTYRYSLDKTSKKHNCPQCGRKRFVRVVDSETKEYLPDHIGRCDREGGCGYEYKWSEWKKETGNDRPQAWQQRSAQAPEPVQPVDFLPGHYLYQSLRNYEQNNFHHFLTSLFGGRIAGKLCEEYLIGTSRHWKGAAVFPQIDTAGNVRQIKIMLHNQATGKRVKEGATVEQYNRFTRSFDTITTERPCSLIYGKYIDGSTKALNLQQVFFGQHLLAESTNEQRVCITESEKTAIIASVYMPGCVWLATGGASGCRWREYETYQALKGRSVTFFPDHGIFNKKTGKTCYQEWCDRVDRIREAIPGRFRVSDLLEKRLGENLQDQDLADLLLIRDQTAGVALTDAGYPVMWDYNTEVKQ</sequence>
<dbReference type="STRING" id="1302690.BUE76_07675"/>
<dbReference type="RefSeq" id="WP_073043705.1">
    <property type="nucleotide sequence ID" value="NZ_FQUO01000009.1"/>
</dbReference>
<keyword evidence="4" id="KW-1185">Reference proteome</keyword>
<dbReference type="Pfam" id="PF21957">
    <property type="entry name" value="Zn_ribbon_16"/>
    <property type="match status" value="1"/>
</dbReference>
<accession>A0A1M5CEH4</accession>
<dbReference type="OrthoDB" id="1068350at2"/>
<dbReference type="EMBL" id="FQUO01000009">
    <property type="protein sequence ID" value="SHF53174.1"/>
    <property type="molecule type" value="Genomic_DNA"/>
</dbReference>
<dbReference type="NCBIfam" id="NF040506">
    <property type="entry name" value="PG0870_Nterm"/>
    <property type="match status" value="1"/>
</dbReference>
<evidence type="ECO:0000313" key="4">
    <source>
        <dbReference type="Proteomes" id="UP000184368"/>
    </source>
</evidence>
<reference evidence="3 4" key="1">
    <citation type="submission" date="2016-11" db="EMBL/GenBank/DDBJ databases">
        <authorList>
            <person name="Jaros S."/>
            <person name="Januszkiewicz K."/>
            <person name="Wedrychowicz H."/>
        </authorList>
    </citation>
    <scope>NUCLEOTIDE SEQUENCE [LARGE SCALE GENOMIC DNA]</scope>
    <source>
        <strain evidence="3 4">DSM 26897</strain>
    </source>
</reference>
<protein>
    <recommendedName>
        <fullName evidence="5">Toprim-like</fullName>
    </recommendedName>
</protein>
<evidence type="ECO:0008006" key="5">
    <source>
        <dbReference type="Google" id="ProtNLM"/>
    </source>
</evidence>
<dbReference type="Pfam" id="PF19898">
    <property type="entry name" value="DUF6371"/>
    <property type="match status" value="1"/>
</dbReference>
<evidence type="ECO:0000259" key="1">
    <source>
        <dbReference type="Pfam" id="PF19898"/>
    </source>
</evidence>
<gene>
    <name evidence="3" type="ORF">SAMN05444008_10938</name>
</gene>
<dbReference type="InterPro" id="IPR045951">
    <property type="entry name" value="DUF6371"/>
</dbReference>
<dbReference type="AlphaFoldDB" id="A0A1M5CEH4"/>
<feature type="domain" description="DUF6371" evidence="1">
    <location>
        <begin position="105"/>
        <end position="278"/>
    </location>
</feature>
<proteinExistence type="predicted"/>
<evidence type="ECO:0000313" key="3">
    <source>
        <dbReference type="EMBL" id="SHF53174.1"/>
    </source>
</evidence>
<organism evidence="3 4">
    <name type="scientific">Cnuella takakiae</name>
    <dbReference type="NCBI Taxonomy" id="1302690"/>
    <lineage>
        <taxon>Bacteria</taxon>
        <taxon>Pseudomonadati</taxon>
        <taxon>Bacteroidota</taxon>
        <taxon>Chitinophagia</taxon>
        <taxon>Chitinophagales</taxon>
        <taxon>Chitinophagaceae</taxon>
        <taxon>Cnuella</taxon>
    </lineage>
</organism>